<evidence type="ECO:0000256" key="3">
    <source>
        <dbReference type="ARBA" id="ARBA00023622"/>
    </source>
</evidence>
<dbReference type="GO" id="GO:0009098">
    <property type="term" value="P:L-leucine biosynthetic process"/>
    <property type="evidence" value="ECO:0007669"/>
    <property type="project" value="TreeGrafter"/>
</dbReference>
<dbReference type="PANTHER" id="PTHR10277">
    <property type="entry name" value="HOMOCITRATE SYNTHASE-RELATED"/>
    <property type="match status" value="1"/>
</dbReference>
<dbReference type="CDD" id="cd07943">
    <property type="entry name" value="DRE_TIM_HOA"/>
    <property type="match status" value="1"/>
</dbReference>
<dbReference type="Gene3D" id="1.10.8.60">
    <property type="match status" value="1"/>
</dbReference>
<dbReference type="PROSITE" id="PS50991">
    <property type="entry name" value="PYR_CT"/>
    <property type="match status" value="1"/>
</dbReference>
<keyword evidence="2" id="KW-0058">Aromatic hydrocarbons catabolism</keyword>
<dbReference type="GO" id="GO:0003852">
    <property type="term" value="F:2-isopropylmalate synthase activity"/>
    <property type="evidence" value="ECO:0007669"/>
    <property type="project" value="TreeGrafter"/>
</dbReference>
<protein>
    <recommendedName>
        <fullName evidence="4">4-hydroxy-2-oxohexanoate aldolase</fullName>
        <ecNumber evidence="3">4.1.3.43</ecNumber>
    </recommendedName>
</protein>
<evidence type="ECO:0000313" key="6">
    <source>
        <dbReference type="EMBL" id="QHT84950.1"/>
    </source>
</evidence>
<feature type="domain" description="Pyruvate carboxyltransferase" evidence="5">
    <location>
        <begin position="1"/>
        <end position="250"/>
    </location>
</feature>
<sequence length="323" mass="35429">MFHDLTLRDGSHAIAHQLTEEMIEEYCIFAEDAGIEVIEVGHGNGLGASSILIGESLLTDFDMITIAKRHLKKTKLSVHIIPGLATITRDIDPAIELGVDIFRIASHCTEASLTKTHIEYLVNKGKNVYGVLMMSASCSVETLYNEANKMKSYGAMAIIIMDSSGSYKPIDVSERIKALTKLELPIGFHGHNNLYLAVANSLAAIESGASIIDVTLRGFGAGAGNTPLEIMIFLQESKSIDKNKVLEYCDKFKLHTPLCKPINILTSKFKLFGGFEKHILTACAKYNISYIKLIEEIGKQELVAGQEDFIYIIANSLQSSQIS</sequence>
<dbReference type="EC" id="4.1.3.43" evidence="3"/>
<dbReference type="InterPro" id="IPR050073">
    <property type="entry name" value="2-IPM_HCS-like"/>
</dbReference>
<dbReference type="InterPro" id="IPR035685">
    <property type="entry name" value="DRE_TIM_HOA"/>
</dbReference>
<dbReference type="InterPro" id="IPR013785">
    <property type="entry name" value="Aldolase_TIM"/>
</dbReference>
<dbReference type="NCBIfam" id="NF006049">
    <property type="entry name" value="PRK08195.1"/>
    <property type="match status" value="1"/>
</dbReference>
<dbReference type="SUPFAM" id="SSF89000">
    <property type="entry name" value="post-HMGL domain-like"/>
    <property type="match status" value="1"/>
</dbReference>
<accession>A0A6C0HWZ7</accession>
<dbReference type="Pfam" id="PF00682">
    <property type="entry name" value="HMGL-like"/>
    <property type="match status" value="1"/>
</dbReference>
<evidence type="ECO:0000256" key="1">
    <source>
        <dbReference type="ARBA" id="ARBA00008944"/>
    </source>
</evidence>
<evidence type="ECO:0000256" key="4">
    <source>
        <dbReference type="ARBA" id="ARBA00023631"/>
    </source>
</evidence>
<organism evidence="6">
    <name type="scientific">viral metagenome</name>
    <dbReference type="NCBI Taxonomy" id="1070528"/>
    <lineage>
        <taxon>unclassified sequences</taxon>
        <taxon>metagenomes</taxon>
        <taxon>organismal metagenomes</taxon>
    </lineage>
</organism>
<dbReference type="Pfam" id="PF07836">
    <property type="entry name" value="DmpG_comm"/>
    <property type="match status" value="1"/>
</dbReference>
<dbReference type="AlphaFoldDB" id="A0A6C0HWZ7"/>
<comment type="similarity">
    <text evidence="1">Belongs to the 4-hydroxy-2-oxovalerate aldolase family.</text>
</comment>
<proteinExistence type="inferred from homology"/>
<dbReference type="PANTHER" id="PTHR10277:SF9">
    <property type="entry name" value="2-ISOPROPYLMALATE SYNTHASE 1, CHLOROPLASTIC-RELATED"/>
    <property type="match status" value="1"/>
</dbReference>
<dbReference type="InterPro" id="IPR000891">
    <property type="entry name" value="PYR_CT"/>
</dbReference>
<evidence type="ECO:0000259" key="5">
    <source>
        <dbReference type="PROSITE" id="PS50991"/>
    </source>
</evidence>
<dbReference type="EMBL" id="MN740029">
    <property type="protein sequence ID" value="QHT84950.1"/>
    <property type="molecule type" value="Genomic_DNA"/>
</dbReference>
<reference evidence="6" key="1">
    <citation type="journal article" date="2020" name="Nature">
        <title>Giant virus diversity and host interactions through global metagenomics.</title>
        <authorList>
            <person name="Schulz F."/>
            <person name="Roux S."/>
            <person name="Paez-Espino D."/>
            <person name="Jungbluth S."/>
            <person name="Walsh D.A."/>
            <person name="Denef V.J."/>
            <person name="McMahon K.D."/>
            <person name="Konstantinidis K.T."/>
            <person name="Eloe-Fadrosh E.A."/>
            <person name="Kyrpides N.C."/>
            <person name="Woyke T."/>
        </authorList>
    </citation>
    <scope>NUCLEOTIDE SEQUENCE</scope>
    <source>
        <strain evidence="6">GVMAG-M-3300023184-178</strain>
    </source>
</reference>
<dbReference type="SUPFAM" id="SSF51569">
    <property type="entry name" value="Aldolase"/>
    <property type="match status" value="1"/>
</dbReference>
<dbReference type="InterPro" id="IPR012425">
    <property type="entry name" value="DmpG_comm"/>
</dbReference>
<dbReference type="Gene3D" id="3.20.20.70">
    <property type="entry name" value="Aldolase class I"/>
    <property type="match status" value="1"/>
</dbReference>
<dbReference type="GO" id="GO:0016833">
    <property type="term" value="F:oxo-acid-lyase activity"/>
    <property type="evidence" value="ECO:0007669"/>
    <property type="project" value="InterPro"/>
</dbReference>
<evidence type="ECO:0000256" key="2">
    <source>
        <dbReference type="ARBA" id="ARBA00022797"/>
    </source>
</evidence>
<name>A0A6C0HWZ7_9ZZZZ</name>